<keyword evidence="1" id="KW-0805">Transcription regulation</keyword>
<dbReference type="InterPro" id="IPR036388">
    <property type="entry name" value="WH-like_DNA-bd_sf"/>
</dbReference>
<dbReference type="InParanoid" id="Q0EX27"/>
<dbReference type="GO" id="GO:0003677">
    <property type="term" value="F:DNA binding"/>
    <property type="evidence" value="ECO:0007669"/>
    <property type="project" value="UniProtKB-KW"/>
</dbReference>
<dbReference type="FunCoup" id="Q0EX27">
    <property type="interactions" value="422"/>
</dbReference>
<evidence type="ECO:0000313" key="7">
    <source>
        <dbReference type="Proteomes" id="UP000005297"/>
    </source>
</evidence>
<evidence type="ECO:0000259" key="4">
    <source>
        <dbReference type="PROSITE" id="PS50042"/>
    </source>
</evidence>
<evidence type="ECO:0000256" key="3">
    <source>
        <dbReference type="ARBA" id="ARBA00023163"/>
    </source>
</evidence>
<dbReference type="OrthoDB" id="8565101at2"/>
<keyword evidence="3" id="KW-0804">Transcription</keyword>
<keyword evidence="2" id="KW-0238">DNA-binding</keyword>
<dbReference type="PANTHER" id="PTHR24567:SF74">
    <property type="entry name" value="HTH-TYPE TRANSCRIPTIONAL REGULATOR ARCR"/>
    <property type="match status" value="1"/>
</dbReference>
<name>Q0EX27_9PROT</name>
<proteinExistence type="predicted"/>
<dbReference type="InterPro" id="IPR014710">
    <property type="entry name" value="RmlC-like_jellyroll"/>
</dbReference>
<evidence type="ECO:0000256" key="1">
    <source>
        <dbReference type="ARBA" id="ARBA00023015"/>
    </source>
</evidence>
<dbReference type="SUPFAM" id="SSF51206">
    <property type="entry name" value="cAMP-binding domain-like"/>
    <property type="match status" value="1"/>
</dbReference>
<dbReference type="Pfam" id="PF13545">
    <property type="entry name" value="HTH_Crp_2"/>
    <property type="match status" value="1"/>
</dbReference>
<dbReference type="SUPFAM" id="SSF46785">
    <property type="entry name" value="Winged helix' DNA-binding domain"/>
    <property type="match status" value="1"/>
</dbReference>
<dbReference type="Pfam" id="PF00027">
    <property type="entry name" value="cNMP_binding"/>
    <property type="match status" value="1"/>
</dbReference>
<dbReference type="EMBL" id="AATS01000016">
    <property type="protein sequence ID" value="EAU53847.1"/>
    <property type="molecule type" value="Genomic_DNA"/>
</dbReference>
<dbReference type="PROSITE" id="PS51063">
    <property type="entry name" value="HTH_CRP_2"/>
    <property type="match status" value="1"/>
</dbReference>
<dbReference type="CDD" id="cd00038">
    <property type="entry name" value="CAP_ED"/>
    <property type="match status" value="1"/>
</dbReference>
<feature type="domain" description="HTH crp-type" evidence="5">
    <location>
        <begin position="144"/>
        <end position="218"/>
    </location>
</feature>
<gene>
    <name evidence="6" type="ORF">SPV1_12772</name>
</gene>
<dbReference type="RefSeq" id="WP_009850049.1">
    <property type="nucleotide sequence ID" value="NZ_DS022294.1"/>
</dbReference>
<dbReference type="STRING" id="314344.AL013_08840"/>
<organism evidence="6 7">
    <name type="scientific">Mariprofundus ferrooxydans PV-1</name>
    <dbReference type="NCBI Taxonomy" id="314345"/>
    <lineage>
        <taxon>Bacteria</taxon>
        <taxon>Pseudomonadati</taxon>
        <taxon>Pseudomonadota</taxon>
        <taxon>Candidatius Mariprofundia</taxon>
        <taxon>Mariprofundales</taxon>
        <taxon>Mariprofundaceae</taxon>
        <taxon>Mariprofundus</taxon>
    </lineage>
</organism>
<dbReference type="GO" id="GO:0003700">
    <property type="term" value="F:DNA-binding transcription factor activity"/>
    <property type="evidence" value="ECO:0007669"/>
    <property type="project" value="InterPro"/>
</dbReference>
<dbReference type="PRINTS" id="PR00035">
    <property type="entry name" value="HTHGNTR"/>
</dbReference>
<dbReference type="PANTHER" id="PTHR24567">
    <property type="entry name" value="CRP FAMILY TRANSCRIPTIONAL REGULATORY PROTEIN"/>
    <property type="match status" value="1"/>
</dbReference>
<dbReference type="PROSITE" id="PS00889">
    <property type="entry name" value="CNMP_BINDING_2"/>
    <property type="match status" value="1"/>
</dbReference>
<reference evidence="6 7" key="1">
    <citation type="submission" date="2006-09" db="EMBL/GenBank/DDBJ databases">
        <authorList>
            <person name="Emerson D."/>
            <person name="Ferriera S."/>
            <person name="Johnson J."/>
            <person name="Kravitz S."/>
            <person name="Halpern A."/>
            <person name="Remington K."/>
            <person name="Beeson K."/>
            <person name="Tran B."/>
            <person name="Rogers Y.-H."/>
            <person name="Friedman R."/>
            <person name="Venter J.C."/>
        </authorList>
    </citation>
    <scope>NUCLEOTIDE SEQUENCE [LARGE SCALE GENOMIC DNA]</scope>
    <source>
        <strain evidence="6 7">PV-1</strain>
    </source>
</reference>
<comment type="caution">
    <text evidence="6">The sequence shown here is derived from an EMBL/GenBank/DDBJ whole genome shotgun (WGS) entry which is preliminary data.</text>
</comment>
<dbReference type="AlphaFoldDB" id="Q0EX27"/>
<dbReference type="InterPro" id="IPR018488">
    <property type="entry name" value="cNMP-bd_CS"/>
</dbReference>
<dbReference type="InterPro" id="IPR000524">
    <property type="entry name" value="Tscrpt_reg_HTH_GntR"/>
</dbReference>
<protein>
    <submittedName>
        <fullName evidence="6">Cyclic nucleotide-binding:Bacterial regulatory protein, Crp</fullName>
    </submittedName>
</protein>
<dbReference type="Proteomes" id="UP000005297">
    <property type="component" value="Unassembled WGS sequence"/>
</dbReference>
<dbReference type="InterPro" id="IPR012318">
    <property type="entry name" value="HTH_CRP"/>
</dbReference>
<accession>Q0EX27</accession>
<dbReference type="InterPro" id="IPR018490">
    <property type="entry name" value="cNMP-bd_dom_sf"/>
</dbReference>
<dbReference type="PROSITE" id="PS50042">
    <property type="entry name" value="CNMP_BINDING_3"/>
    <property type="match status" value="1"/>
</dbReference>
<keyword evidence="7" id="KW-1185">Reference proteome</keyword>
<evidence type="ECO:0000259" key="5">
    <source>
        <dbReference type="PROSITE" id="PS51063"/>
    </source>
</evidence>
<dbReference type="SMART" id="SM00100">
    <property type="entry name" value="cNMP"/>
    <property type="match status" value="1"/>
</dbReference>
<dbReference type="Gene3D" id="2.60.120.10">
    <property type="entry name" value="Jelly Rolls"/>
    <property type="match status" value="1"/>
</dbReference>
<dbReference type="InterPro" id="IPR050397">
    <property type="entry name" value="Env_Response_Regulators"/>
</dbReference>
<dbReference type="InterPro" id="IPR036390">
    <property type="entry name" value="WH_DNA-bd_sf"/>
</dbReference>
<dbReference type="HOGENOM" id="CLU_075053_3_4_0"/>
<sequence>MIELLRKVPLFSELNEGELASIAKLASSIDVQKKNIVVQEFAPGDSMYVILSGEVKISTYSVDGREVVLALLGKGSFFGEMSLLDEQPRSATVTTMTDAKLAHIRRRDLVPLLMERPAITLKLLSEITSRLRRTSRVLERISSMDVPHRLYAYIVDHCHRFGQPKSDGRYSTVLPTHQLLADQLSTSRETISRAISTLKKEGILLQGDGRGKMSVDVDALEERIDDF</sequence>
<feature type="domain" description="Cyclic nucleotide-binding" evidence="4">
    <location>
        <begin position="10"/>
        <end position="130"/>
    </location>
</feature>
<dbReference type="Gene3D" id="1.10.10.10">
    <property type="entry name" value="Winged helix-like DNA-binding domain superfamily/Winged helix DNA-binding domain"/>
    <property type="match status" value="1"/>
</dbReference>
<evidence type="ECO:0000256" key="2">
    <source>
        <dbReference type="ARBA" id="ARBA00023125"/>
    </source>
</evidence>
<dbReference type="GO" id="GO:0005829">
    <property type="term" value="C:cytosol"/>
    <property type="evidence" value="ECO:0007669"/>
    <property type="project" value="TreeGrafter"/>
</dbReference>
<dbReference type="eggNOG" id="COG0664">
    <property type="taxonomic scope" value="Bacteria"/>
</dbReference>
<dbReference type="InterPro" id="IPR000595">
    <property type="entry name" value="cNMP-bd_dom"/>
</dbReference>
<evidence type="ECO:0000313" key="6">
    <source>
        <dbReference type="EMBL" id="EAU53847.1"/>
    </source>
</evidence>